<protein>
    <submittedName>
        <fullName evidence="1">Uncharacterized protein</fullName>
    </submittedName>
</protein>
<organism evidence="1 2">
    <name type="scientific">Wolfiporia cocos (strain MD-104)</name>
    <name type="common">Brown rot fungus</name>
    <dbReference type="NCBI Taxonomy" id="742152"/>
    <lineage>
        <taxon>Eukaryota</taxon>
        <taxon>Fungi</taxon>
        <taxon>Dikarya</taxon>
        <taxon>Basidiomycota</taxon>
        <taxon>Agaricomycotina</taxon>
        <taxon>Agaricomycetes</taxon>
        <taxon>Polyporales</taxon>
        <taxon>Phaeolaceae</taxon>
        <taxon>Wolfiporia</taxon>
    </lineage>
</organism>
<dbReference type="AlphaFoldDB" id="A0A2H3K147"/>
<accession>A0A2H3K147</accession>
<dbReference type="EMBL" id="KB468146">
    <property type="protein sequence ID" value="PCH43838.1"/>
    <property type="molecule type" value="Genomic_DNA"/>
</dbReference>
<dbReference type="OrthoDB" id="10261040at2759"/>
<proteinExistence type="predicted"/>
<sequence length="189" mass="19633">MSVTASAAQAVSATVAALFPEAGRSSVLLDDELILYPQGRPEDEAIAGYLAGLTAHANVAANSIACGSILAGPSSETDEFGDIAFWLGEGDFGAGHETQVLEALHLAALLTAQTMISPIILSSYLPAAQRLSSPNGETQRLIGELGQLRDAWCFRVERLAGSEGLVMYVLVGFKDGAGWAGLLGLGVWT</sequence>
<evidence type="ECO:0000313" key="2">
    <source>
        <dbReference type="Proteomes" id="UP000218811"/>
    </source>
</evidence>
<reference evidence="1 2" key="1">
    <citation type="journal article" date="2012" name="Science">
        <title>The Paleozoic origin of enzymatic lignin decomposition reconstructed from 31 fungal genomes.</title>
        <authorList>
            <person name="Floudas D."/>
            <person name="Binder M."/>
            <person name="Riley R."/>
            <person name="Barry K."/>
            <person name="Blanchette R.A."/>
            <person name="Henrissat B."/>
            <person name="Martinez A.T."/>
            <person name="Otillar R."/>
            <person name="Spatafora J.W."/>
            <person name="Yadav J.S."/>
            <person name="Aerts A."/>
            <person name="Benoit I."/>
            <person name="Boyd A."/>
            <person name="Carlson A."/>
            <person name="Copeland A."/>
            <person name="Coutinho P.M."/>
            <person name="de Vries R.P."/>
            <person name="Ferreira P."/>
            <person name="Findley K."/>
            <person name="Foster B."/>
            <person name="Gaskell J."/>
            <person name="Glotzer D."/>
            <person name="Gorecki P."/>
            <person name="Heitman J."/>
            <person name="Hesse C."/>
            <person name="Hori C."/>
            <person name="Igarashi K."/>
            <person name="Jurgens J.A."/>
            <person name="Kallen N."/>
            <person name="Kersten P."/>
            <person name="Kohler A."/>
            <person name="Kuees U."/>
            <person name="Kumar T.K.A."/>
            <person name="Kuo A."/>
            <person name="LaButti K."/>
            <person name="Larrondo L.F."/>
            <person name="Lindquist E."/>
            <person name="Ling A."/>
            <person name="Lombard V."/>
            <person name="Lucas S."/>
            <person name="Lundell T."/>
            <person name="Martin R."/>
            <person name="McLaughlin D.J."/>
            <person name="Morgenstern I."/>
            <person name="Morin E."/>
            <person name="Murat C."/>
            <person name="Nagy L.G."/>
            <person name="Nolan M."/>
            <person name="Ohm R.A."/>
            <person name="Patyshakuliyeva A."/>
            <person name="Rokas A."/>
            <person name="Ruiz-Duenas F.J."/>
            <person name="Sabat G."/>
            <person name="Salamov A."/>
            <person name="Samejima M."/>
            <person name="Schmutz J."/>
            <person name="Slot J.C."/>
            <person name="St John F."/>
            <person name="Stenlid J."/>
            <person name="Sun H."/>
            <person name="Sun S."/>
            <person name="Syed K."/>
            <person name="Tsang A."/>
            <person name="Wiebenga A."/>
            <person name="Young D."/>
            <person name="Pisabarro A."/>
            <person name="Eastwood D.C."/>
            <person name="Martin F."/>
            <person name="Cullen D."/>
            <person name="Grigoriev I.V."/>
            <person name="Hibbett D.S."/>
        </authorList>
    </citation>
    <scope>NUCLEOTIDE SEQUENCE [LARGE SCALE GENOMIC DNA]</scope>
    <source>
        <strain evidence="1 2">MD-104</strain>
    </source>
</reference>
<dbReference type="Proteomes" id="UP000218811">
    <property type="component" value="Unassembled WGS sequence"/>
</dbReference>
<keyword evidence="2" id="KW-1185">Reference proteome</keyword>
<gene>
    <name evidence="1" type="ORF">WOLCODRAFT_26228</name>
</gene>
<dbReference type="OMA" id="FGDIAFW"/>
<evidence type="ECO:0000313" key="1">
    <source>
        <dbReference type="EMBL" id="PCH43838.1"/>
    </source>
</evidence>
<name>A0A2H3K147_WOLCO</name>